<dbReference type="GO" id="GO:0005886">
    <property type="term" value="C:plasma membrane"/>
    <property type="evidence" value="ECO:0007669"/>
    <property type="project" value="UniProtKB-SubCell"/>
</dbReference>
<evidence type="ECO:0000256" key="1">
    <source>
        <dbReference type="ARBA" id="ARBA00004651"/>
    </source>
</evidence>
<evidence type="ECO:0000256" key="8">
    <source>
        <dbReference type="ARBA" id="ARBA00023170"/>
    </source>
</evidence>
<evidence type="ECO:0000256" key="2">
    <source>
        <dbReference type="ARBA" id="ARBA00022475"/>
    </source>
</evidence>
<keyword evidence="2" id="KW-1003">Cell membrane</keyword>
<name>A0A2U9NJK2_9CUCU</name>
<evidence type="ECO:0000256" key="5">
    <source>
        <dbReference type="ARBA" id="ARBA00022725"/>
    </source>
</evidence>
<dbReference type="PANTHER" id="PTHR21137:SF35">
    <property type="entry name" value="ODORANT RECEPTOR 19A-RELATED"/>
    <property type="match status" value="1"/>
</dbReference>
<evidence type="ECO:0000256" key="6">
    <source>
        <dbReference type="ARBA" id="ARBA00022989"/>
    </source>
</evidence>
<feature type="transmembrane region" description="Helical" evidence="10">
    <location>
        <begin position="12"/>
        <end position="35"/>
    </location>
</feature>
<keyword evidence="7 10" id="KW-0472">Membrane</keyword>
<evidence type="ECO:0000313" key="12">
    <source>
        <dbReference type="EMBL" id="AWT23373.1"/>
    </source>
</evidence>
<protein>
    <submittedName>
        <fullName evidence="12">GR10</fullName>
    </submittedName>
    <submittedName>
        <fullName evidence="11">OR3</fullName>
    </submittedName>
</protein>
<dbReference type="GO" id="GO:0005549">
    <property type="term" value="F:odorant binding"/>
    <property type="evidence" value="ECO:0007669"/>
    <property type="project" value="InterPro"/>
</dbReference>
<evidence type="ECO:0000256" key="3">
    <source>
        <dbReference type="ARBA" id="ARBA00022606"/>
    </source>
</evidence>
<dbReference type="EMBL" id="MF385202">
    <property type="protein sequence ID" value="AWT23373.1"/>
    <property type="molecule type" value="mRNA"/>
</dbReference>
<keyword evidence="8" id="KW-0675">Receptor</keyword>
<evidence type="ECO:0000256" key="4">
    <source>
        <dbReference type="ARBA" id="ARBA00022692"/>
    </source>
</evidence>
<reference evidence="11" key="1">
    <citation type="submission" date="2017-06" db="EMBL/GenBank/DDBJ databases">
        <title>Comparative transcriptome analysis of chemosensory genes in two sister blister beetles provides insights into chemosensory adaptability.</title>
        <authorList>
            <person name="Wu Y."/>
            <person name="Chen X."/>
        </authorList>
    </citation>
    <scope>NUCLEOTIDE SEQUENCE</scope>
</reference>
<evidence type="ECO:0000256" key="7">
    <source>
        <dbReference type="ARBA" id="ARBA00023136"/>
    </source>
</evidence>
<keyword evidence="4 10" id="KW-0812">Transmembrane</keyword>
<comment type="subcellular location">
    <subcellularLocation>
        <location evidence="1">Cell membrane</location>
        <topology evidence="1">Multi-pass membrane protein</topology>
    </subcellularLocation>
</comment>
<dbReference type="GO" id="GO:0004984">
    <property type="term" value="F:olfactory receptor activity"/>
    <property type="evidence" value="ECO:0007669"/>
    <property type="project" value="InterPro"/>
</dbReference>
<feature type="transmembrane region" description="Helical" evidence="10">
    <location>
        <begin position="41"/>
        <end position="60"/>
    </location>
</feature>
<dbReference type="EMBL" id="MF385194">
    <property type="protein sequence ID" value="AWT23365.1"/>
    <property type="molecule type" value="mRNA"/>
</dbReference>
<evidence type="ECO:0000256" key="9">
    <source>
        <dbReference type="ARBA" id="ARBA00023224"/>
    </source>
</evidence>
<keyword evidence="5" id="KW-0552">Olfaction</keyword>
<evidence type="ECO:0000313" key="11">
    <source>
        <dbReference type="EMBL" id="AWT23365.1"/>
    </source>
</evidence>
<organism evidence="11">
    <name type="scientific">Hycleus phaleratus</name>
    <dbReference type="NCBI Taxonomy" id="1248972"/>
    <lineage>
        <taxon>Eukaryota</taxon>
        <taxon>Metazoa</taxon>
        <taxon>Ecdysozoa</taxon>
        <taxon>Arthropoda</taxon>
        <taxon>Hexapoda</taxon>
        <taxon>Insecta</taxon>
        <taxon>Pterygota</taxon>
        <taxon>Neoptera</taxon>
        <taxon>Endopterygota</taxon>
        <taxon>Coleoptera</taxon>
        <taxon>Polyphaga</taxon>
        <taxon>Cucujiformia</taxon>
        <taxon>Meloidae</taxon>
        <taxon>Meloinae</taxon>
        <taxon>Hycleus</taxon>
    </lineage>
</organism>
<keyword evidence="9" id="KW-0807">Transducer</keyword>
<sequence length="140" mass="16248">MSKEANMVFNMSVAYQMCTSVLAICMTMFRLSIVAPLTSEFFTSVFYQTALLLQILLYCWSGNEVISTSNEISLAGYEMDWIDSSIEFKKNLLFFIRGTQEPIRLYALQFFTLSLETFIKILRMSWSYFALLQQMNNANK</sequence>
<keyword evidence="3" id="KW-0716">Sensory transduction</keyword>
<evidence type="ECO:0000256" key="10">
    <source>
        <dbReference type="SAM" id="Phobius"/>
    </source>
</evidence>
<dbReference type="AlphaFoldDB" id="A0A2U9NJK2"/>
<dbReference type="Pfam" id="PF02949">
    <property type="entry name" value="7tm_6"/>
    <property type="match status" value="1"/>
</dbReference>
<keyword evidence="6 10" id="KW-1133">Transmembrane helix</keyword>
<dbReference type="GO" id="GO:0007165">
    <property type="term" value="P:signal transduction"/>
    <property type="evidence" value="ECO:0007669"/>
    <property type="project" value="UniProtKB-KW"/>
</dbReference>
<proteinExistence type="evidence at transcript level"/>
<dbReference type="PANTHER" id="PTHR21137">
    <property type="entry name" value="ODORANT RECEPTOR"/>
    <property type="match status" value="1"/>
</dbReference>
<accession>A0A2U9NJK2</accession>
<dbReference type="InterPro" id="IPR004117">
    <property type="entry name" value="7tm6_olfct_rcpt"/>
</dbReference>